<organism evidence="1">
    <name type="scientific">marine metagenome</name>
    <dbReference type="NCBI Taxonomy" id="408172"/>
    <lineage>
        <taxon>unclassified sequences</taxon>
        <taxon>metagenomes</taxon>
        <taxon>ecological metagenomes</taxon>
    </lineage>
</organism>
<feature type="non-terminal residue" evidence="1">
    <location>
        <position position="84"/>
    </location>
</feature>
<name>A0A383B7Z6_9ZZZZ</name>
<evidence type="ECO:0000313" key="1">
    <source>
        <dbReference type="EMBL" id="SVE15879.1"/>
    </source>
</evidence>
<protein>
    <submittedName>
        <fullName evidence="1">Uncharacterized protein</fullName>
    </submittedName>
</protein>
<dbReference type="EMBL" id="UINC01198082">
    <property type="protein sequence ID" value="SVE15879.1"/>
    <property type="molecule type" value="Genomic_DNA"/>
</dbReference>
<accession>A0A383B7Z6</accession>
<sequence length="84" mass="9099">MDIVGLANCVLADNCGGRVDDASESQLIMRDNMVSIEADGFIGGVQMTLKHGDDFSIEMTDRALFADYLTTGNETRLLVITPET</sequence>
<dbReference type="AlphaFoldDB" id="A0A383B7Z6"/>
<proteinExistence type="predicted"/>
<gene>
    <name evidence="1" type="ORF">METZ01_LOCUS468733</name>
</gene>
<reference evidence="1" key="1">
    <citation type="submission" date="2018-05" db="EMBL/GenBank/DDBJ databases">
        <authorList>
            <person name="Lanie J.A."/>
            <person name="Ng W.-L."/>
            <person name="Kazmierczak K.M."/>
            <person name="Andrzejewski T.M."/>
            <person name="Davidsen T.M."/>
            <person name="Wayne K.J."/>
            <person name="Tettelin H."/>
            <person name="Glass J.I."/>
            <person name="Rusch D."/>
            <person name="Podicherti R."/>
            <person name="Tsui H.-C.T."/>
            <person name="Winkler M.E."/>
        </authorList>
    </citation>
    <scope>NUCLEOTIDE SEQUENCE</scope>
</reference>